<evidence type="ECO:0000259" key="8">
    <source>
        <dbReference type="PROSITE" id="PS51918"/>
    </source>
</evidence>
<evidence type="ECO:0000256" key="6">
    <source>
        <dbReference type="ARBA" id="ARBA00023004"/>
    </source>
</evidence>
<dbReference type="InterPro" id="IPR006638">
    <property type="entry name" value="Elp3/MiaA/NifB-like_rSAM"/>
</dbReference>
<keyword evidence="6" id="KW-0408">Iron</keyword>
<dbReference type="Pfam" id="PF04055">
    <property type="entry name" value="Radical_SAM"/>
    <property type="match status" value="1"/>
</dbReference>
<name>A0A955RXE1_UNCKA</name>
<dbReference type="SFLD" id="SFLDG01067">
    <property type="entry name" value="SPASM/twitch_domain_containing"/>
    <property type="match status" value="1"/>
</dbReference>
<evidence type="ECO:0000256" key="2">
    <source>
        <dbReference type="ARBA" id="ARBA00022485"/>
    </source>
</evidence>
<sequence>MQVNQLTSVSAPISVNLEVTDKCNLSCSFCFNAAPSYEAMMQSQEKQDRAEKAQNELLISVRKKRILKTLDRLHETGVLEIRLFGGEFTIFKSWREILEYASTKGFLISFVSNGYLIDGDAADALARNGVAECTISIHGPRDVHDAVVKRIGSFDRAMAAIKYLRESGVVPTVAYTPNRENIDTLEAFIREMCEEYDVMSFSISRLFSDDRYSNLTLDDYYRILEVIDRCHRDLGVEIMLADSFPRCQVPIKYWRYLGYCSQGVTFAQVDFNGNIKNCSATSKILGNVLEEDVTKLWPEKLSGMWRLDHLPKSCKICPIFCGGGCTVSRGVENQFAPDEFIPWPSDESWLQAIAKTVYNRVRKIGHRIFYAQHYAKPESVKELSNTPVVVEYNSRPEGEGHVVMFKNFGVRQLTDQAYEVLRYIDGKRSISEITAIVQKKYNGTSEAEVVEILKS</sequence>
<proteinExistence type="predicted"/>
<evidence type="ECO:0000256" key="5">
    <source>
        <dbReference type="ARBA" id="ARBA00023002"/>
    </source>
</evidence>
<evidence type="ECO:0000256" key="3">
    <source>
        <dbReference type="ARBA" id="ARBA00022691"/>
    </source>
</evidence>
<feature type="domain" description="Radical SAM core" evidence="8">
    <location>
        <begin position="9"/>
        <end position="237"/>
    </location>
</feature>
<evidence type="ECO:0000256" key="4">
    <source>
        <dbReference type="ARBA" id="ARBA00022723"/>
    </source>
</evidence>
<dbReference type="PROSITE" id="PS01305">
    <property type="entry name" value="MOAA_NIFB_PQQE"/>
    <property type="match status" value="1"/>
</dbReference>
<organism evidence="9 10">
    <name type="scientific">candidate division WWE3 bacterium</name>
    <dbReference type="NCBI Taxonomy" id="2053526"/>
    <lineage>
        <taxon>Bacteria</taxon>
        <taxon>Katanobacteria</taxon>
    </lineage>
</organism>
<evidence type="ECO:0000256" key="7">
    <source>
        <dbReference type="ARBA" id="ARBA00023014"/>
    </source>
</evidence>
<feature type="non-terminal residue" evidence="9">
    <location>
        <position position="455"/>
    </location>
</feature>
<dbReference type="GO" id="GO:0046872">
    <property type="term" value="F:metal ion binding"/>
    <property type="evidence" value="ECO:0007669"/>
    <property type="project" value="UniProtKB-KW"/>
</dbReference>
<dbReference type="CDD" id="cd01335">
    <property type="entry name" value="Radical_SAM"/>
    <property type="match status" value="1"/>
</dbReference>
<dbReference type="InterPro" id="IPR041881">
    <property type="entry name" value="PqqD_sf"/>
</dbReference>
<dbReference type="EMBL" id="JAGQKY010000214">
    <property type="protein sequence ID" value="MCA9397963.1"/>
    <property type="molecule type" value="Genomic_DNA"/>
</dbReference>
<keyword evidence="3" id="KW-0949">S-adenosyl-L-methionine</keyword>
<accession>A0A955RXE1</accession>
<dbReference type="InterPro" id="IPR023885">
    <property type="entry name" value="4Fe4S-binding_SPASM_dom"/>
</dbReference>
<dbReference type="AlphaFoldDB" id="A0A955RXE1"/>
<dbReference type="InterPro" id="IPR007197">
    <property type="entry name" value="rSAM"/>
</dbReference>
<dbReference type="InterPro" id="IPR050377">
    <property type="entry name" value="Radical_SAM_PqqE_MftC-like"/>
</dbReference>
<dbReference type="InterPro" id="IPR013785">
    <property type="entry name" value="Aldolase_TIM"/>
</dbReference>
<evidence type="ECO:0000313" key="10">
    <source>
        <dbReference type="Proteomes" id="UP000699691"/>
    </source>
</evidence>
<dbReference type="InterPro" id="IPR000385">
    <property type="entry name" value="MoaA_NifB_PqqE_Fe-S-bd_CS"/>
</dbReference>
<dbReference type="PROSITE" id="PS51918">
    <property type="entry name" value="RADICAL_SAM"/>
    <property type="match status" value="1"/>
</dbReference>
<dbReference type="Gene3D" id="1.10.10.1150">
    <property type="entry name" value="Coenzyme PQQ synthesis protein D (PqqD)"/>
    <property type="match status" value="1"/>
</dbReference>
<protein>
    <submittedName>
        <fullName evidence="9">PqqD family peptide modification chaperone</fullName>
    </submittedName>
</protein>
<dbReference type="SMART" id="SM00729">
    <property type="entry name" value="Elp3"/>
    <property type="match status" value="1"/>
</dbReference>
<dbReference type="SUPFAM" id="SSF102114">
    <property type="entry name" value="Radical SAM enzymes"/>
    <property type="match status" value="1"/>
</dbReference>
<keyword evidence="2" id="KW-0004">4Fe-4S</keyword>
<reference evidence="9" key="2">
    <citation type="journal article" date="2021" name="Microbiome">
        <title>Successional dynamics and alternative stable states in a saline activated sludge microbial community over 9 years.</title>
        <authorList>
            <person name="Wang Y."/>
            <person name="Ye J."/>
            <person name="Ju F."/>
            <person name="Liu L."/>
            <person name="Boyd J.A."/>
            <person name="Deng Y."/>
            <person name="Parks D.H."/>
            <person name="Jiang X."/>
            <person name="Yin X."/>
            <person name="Woodcroft B.J."/>
            <person name="Tyson G.W."/>
            <person name="Hugenholtz P."/>
            <person name="Polz M.F."/>
            <person name="Zhang T."/>
        </authorList>
    </citation>
    <scope>NUCLEOTIDE SEQUENCE</scope>
    <source>
        <strain evidence="9">HKST-UBA02</strain>
    </source>
</reference>
<dbReference type="SFLD" id="SFLDS00029">
    <property type="entry name" value="Radical_SAM"/>
    <property type="match status" value="1"/>
</dbReference>
<comment type="cofactor">
    <cofactor evidence="1">
        <name>[4Fe-4S] cluster</name>
        <dbReference type="ChEBI" id="CHEBI:49883"/>
    </cofactor>
</comment>
<dbReference type="SFLD" id="SFLDG01386">
    <property type="entry name" value="main_SPASM_domain-containing"/>
    <property type="match status" value="1"/>
</dbReference>
<keyword evidence="4" id="KW-0479">Metal-binding</keyword>
<comment type="caution">
    <text evidence="9">The sequence shown here is derived from an EMBL/GenBank/DDBJ whole genome shotgun (WGS) entry which is preliminary data.</text>
</comment>
<dbReference type="GO" id="GO:0032324">
    <property type="term" value="P:molybdopterin cofactor biosynthetic process"/>
    <property type="evidence" value="ECO:0007669"/>
    <property type="project" value="UniProtKB-ARBA"/>
</dbReference>
<dbReference type="Gene3D" id="3.20.20.70">
    <property type="entry name" value="Aldolase class I"/>
    <property type="match status" value="1"/>
</dbReference>
<dbReference type="GO" id="GO:0016491">
    <property type="term" value="F:oxidoreductase activity"/>
    <property type="evidence" value="ECO:0007669"/>
    <property type="project" value="UniProtKB-KW"/>
</dbReference>
<gene>
    <name evidence="9" type="ORF">KC573_03970</name>
</gene>
<reference evidence="9" key="1">
    <citation type="submission" date="2020-04" db="EMBL/GenBank/DDBJ databases">
        <authorList>
            <person name="Zhang T."/>
        </authorList>
    </citation>
    <scope>NUCLEOTIDE SEQUENCE</scope>
    <source>
        <strain evidence="9">HKST-UBA02</strain>
    </source>
</reference>
<dbReference type="Proteomes" id="UP000699691">
    <property type="component" value="Unassembled WGS sequence"/>
</dbReference>
<dbReference type="PANTHER" id="PTHR11228:SF7">
    <property type="entry name" value="PQQA PEPTIDE CYCLASE"/>
    <property type="match status" value="1"/>
</dbReference>
<evidence type="ECO:0000313" key="9">
    <source>
        <dbReference type="EMBL" id="MCA9397963.1"/>
    </source>
</evidence>
<keyword evidence="7" id="KW-0411">Iron-sulfur</keyword>
<dbReference type="GO" id="GO:0051539">
    <property type="term" value="F:4 iron, 4 sulfur cluster binding"/>
    <property type="evidence" value="ECO:0007669"/>
    <property type="project" value="UniProtKB-KW"/>
</dbReference>
<dbReference type="InterPro" id="IPR058240">
    <property type="entry name" value="rSAM_sf"/>
</dbReference>
<keyword evidence="5" id="KW-0560">Oxidoreductase</keyword>
<evidence type="ECO:0000256" key="1">
    <source>
        <dbReference type="ARBA" id="ARBA00001966"/>
    </source>
</evidence>
<dbReference type="PANTHER" id="PTHR11228">
    <property type="entry name" value="RADICAL SAM DOMAIN PROTEIN"/>
    <property type="match status" value="1"/>
</dbReference>
<dbReference type="NCBIfam" id="TIGR04085">
    <property type="entry name" value="rSAM_more_4Fe4S"/>
    <property type="match status" value="1"/>
</dbReference>